<evidence type="ECO:0000313" key="2">
    <source>
        <dbReference type="EMBL" id="CAG8756842.1"/>
    </source>
</evidence>
<keyword evidence="3" id="KW-1185">Reference proteome</keyword>
<protein>
    <submittedName>
        <fullName evidence="2">8410_t:CDS:1</fullName>
    </submittedName>
</protein>
<dbReference type="EMBL" id="CAJVPV010038525">
    <property type="protein sequence ID" value="CAG8756842.1"/>
    <property type="molecule type" value="Genomic_DNA"/>
</dbReference>
<evidence type="ECO:0000313" key="3">
    <source>
        <dbReference type="Proteomes" id="UP000789342"/>
    </source>
</evidence>
<dbReference type="AlphaFoldDB" id="A0A9N9J0W5"/>
<evidence type="ECO:0000256" key="1">
    <source>
        <dbReference type="SAM" id="MobiDB-lite"/>
    </source>
</evidence>
<feature type="non-terminal residue" evidence="2">
    <location>
        <position position="55"/>
    </location>
</feature>
<dbReference type="Proteomes" id="UP000789342">
    <property type="component" value="Unassembled WGS sequence"/>
</dbReference>
<name>A0A9N9J0W5_9GLOM</name>
<organism evidence="2 3">
    <name type="scientific">Acaulospora morrowiae</name>
    <dbReference type="NCBI Taxonomy" id="94023"/>
    <lineage>
        <taxon>Eukaryota</taxon>
        <taxon>Fungi</taxon>
        <taxon>Fungi incertae sedis</taxon>
        <taxon>Mucoromycota</taxon>
        <taxon>Glomeromycotina</taxon>
        <taxon>Glomeromycetes</taxon>
        <taxon>Diversisporales</taxon>
        <taxon>Acaulosporaceae</taxon>
        <taxon>Acaulospora</taxon>
    </lineage>
</organism>
<reference evidence="2" key="1">
    <citation type="submission" date="2021-06" db="EMBL/GenBank/DDBJ databases">
        <authorList>
            <person name="Kallberg Y."/>
            <person name="Tangrot J."/>
            <person name="Rosling A."/>
        </authorList>
    </citation>
    <scope>NUCLEOTIDE SEQUENCE</scope>
    <source>
        <strain evidence="2">CL551</strain>
    </source>
</reference>
<proteinExistence type="predicted"/>
<comment type="caution">
    <text evidence="2">The sequence shown here is derived from an EMBL/GenBank/DDBJ whole genome shotgun (WGS) entry which is preliminary data.</text>
</comment>
<feature type="non-terminal residue" evidence="2">
    <location>
        <position position="1"/>
    </location>
</feature>
<feature type="region of interest" description="Disordered" evidence="1">
    <location>
        <begin position="1"/>
        <end position="25"/>
    </location>
</feature>
<gene>
    <name evidence="2" type="ORF">AMORRO_LOCUS15655</name>
</gene>
<accession>A0A9N9J0W5</accession>
<sequence>HKGLLTTSALSGTDGSSNCPRSSPRSYDISLSLMHMTWEADSELSSSPDPGQHFP</sequence>